<evidence type="ECO:0000313" key="3">
    <source>
        <dbReference type="Proteomes" id="UP000293568"/>
    </source>
</evidence>
<feature type="compositionally biased region" description="Low complexity" evidence="1">
    <location>
        <begin position="111"/>
        <end position="129"/>
    </location>
</feature>
<organism evidence="2 3">
    <name type="scientific">Paenibacillus protaetiae</name>
    <dbReference type="NCBI Taxonomy" id="2509456"/>
    <lineage>
        <taxon>Bacteria</taxon>
        <taxon>Bacillati</taxon>
        <taxon>Bacillota</taxon>
        <taxon>Bacilli</taxon>
        <taxon>Bacillales</taxon>
        <taxon>Paenibacillaceae</taxon>
        <taxon>Paenibacillus</taxon>
    </lineage>
</organism>
<protein>
    <submittedName>
        <fullName evidence="2">Uncharacterized protein</fullName>
    </submittedName>
</protein>
<sequence length="174" mass="18065">MPMVKRKRKRRRGWLTITIWAASVIIVLGTGGLFAANYAIDRFISSFADQLTVDVNHLDDNGNLTADASGTAGGAGQQQSGQQDTEADAKDGSAAAANGENPSKGSDQEGAKSGSKSVGSGSSSSGKPGDLTVEDAKHIQEEVTTSDKAKVTKLVLKRLSMSDINKLKDLAAGD</sequence>
<gene>
    <name evidence="2" type="ORF">ET464_16670</name>
</gene>
<dbReference type="EMBL" id="CP035492">
    <property type="protein sequence ID" value="QAY67778.1"/>
    <property type="molecule type" value="Genomic_DNA"/>
</dbReference>
<proteinExistence type="predicted"/>
<name>A0A4P6FB85_9BACL</name>
<reference evidence="2 3" key="1">
    <citation type="submission" date="2019-01" db="EMBL/GenBank/DDBJ databases">
        <title>Genome sequencing of strain FW100M-2.</title>
        <authorList>
            <person name="Heo J."/>
            <person name="Kim S.-J."/>
            <person name="Kim J.-S."/>
            <person name="Hong S.-B."/>
            <person name="Kwon S.-W."/>
        </authorList>
    </citation>
    <scope>NUCLEOTIDE SEQUENCE [LARGE SCALE GENOMIC DNA]</scope>
    <source>
        <strain evidence="2 3">FW100M-2</strain>
    </source>
</reference>
<evidence type="ECO:0000256" key="1">
    <source>
        <dbReference type="SAM" id="MobiDB-lite"/>
    </source>
</evidence>
<evidence type="ECO:0000313" key="2">
    <source>
        <dbReference type="EMBL" id="QAY67778.1"/>
    </source>
</evidence>
<dbReference type="Proteomes" id="UP000293568">
    <property type="component" value="Chromosome"/>
</dbReference>
<dbReference type="KEGG" id="pprt:ET464_16670"/>
<dbReference type="RefSeq" id="WP_129442907.1">
    <property type="nucleotide sequence ID" value="NZ_CP035492.1"/>
</dbReference>
<keyword evidence="3" id="KW-1185">Reference proteome</keyword>
<accession>A0A4P6FB85</accession>
<feature type="region of interest" description="Disordered" evidence="1">
    <location>
        <begin position="66"/>
        <end position="149"/>
    </location>
</feature>
<feature type="compositionally biased region" description="Basic and acidic residues" evidence="1">
    <location>
        <begin position="134"/>
        <end position="149"/>
    </location>
</feature>
<dbReference type="OrthoDB" id="2666791at2"/>
<dbReference type="AlphaFoldDB" id="A0A4P6FB85"/>